<evidence type="ECO:0000313" key="2">
    <source>
        <dbReference type="Proteomes" id="UP000027602"/>
    </source>
</evidence>
<dbReference type="Proteomes" id="UP000027602">
    <property type="component" value="Chromosome"/>
</dbReference>
<dbReference type="EMBL" id="CP007739">
    <property type="protein sequence ID" value="AIE60273.1"/>
    <property type="molecule type" value="Genomic_DNA"/>
</dbReference>
<protein>
    <submittedName>
        <fullName evidence="1">Uncharacterized protein</fullName>
    </submittedName>
</protein>
<evidence type="ECO:0000313" key="1">
    <source>
        <dbReference type="EMBL" id="AIE60273.1"/>
    </source>
</evidence>
<organism evidence="1 2">
    <name type="scientific">Bacillus methanolicus (strain MGA3 / ATCC 53907)</name>
    <dbReference type="NCBI Taxonomy" id="796606"/>
    <lineage>
        <taxon>Bacteria</taxon>
        <taxon>Bacillati</taxon>
        <taxon>Bacillota</taxon>
        <taxon>Bacilli</taxon>
        <taxon>Bacillales</taxon>
        <taxon>Bacillaceae</taxon>
        <taxon>Bacillus</taxon>
    </lineage>
</organism>
<dbReference type="KEGG" id="bmet:BMMGA3_09365"/>
<accession>I3E947</accession>
<name>I3E947_BACMM</name>
<keyword evidence="2" id="KW-1185">Reference proteome</keyword>
<proteinExistence type="predicted"/>
<sequence length="48" mass="5679">MEKQSSLKEHICELEQHLLEPKIRTDPAKLDQLLADVFWIRKFGKCLV</sequence>
<dbReference type="AlphaFoldDB" id="I3E947"/>
<gene>
    <name evidence="1" type="ORF">BMMGA3_09365</name>
</gene>
<dbReference type="HOGENOM" id="CLU_3149522_0_0_9"/>
<reference evidence="1 2" key="1">
    <citation type="journal article" date="2015" name="BMC Genomics">
        <title>Transcriptome analysis of thermophilic methylotrophic Bacillus methanolicus MGA3 using RNA-sequencing provides detailed insights into its previously uncharted transcriptional landscape.</title>
        <authorList>
            <person name="Irla M."/>
            <person name="Neshat A."/>
            <person name="Brautaset T."/>
            <person name="Ruckert C."/>
            <person name="Kalinowski J."/>
            <person name="Wendisch V.F."/>
        </authorList>
    </citation>
    <scope>NUCLEOTIDE SEQUENCE [LARGE SCALE GENOMIC DNA]</scope>
    <source>
        <strain evidence="2">MGA3 / ATCC 53907</strain>
    </source>
</reference>